<dbReference type="InterPro" id="IPR002048">
    <property type="entry name" value="EF_hand_dom"/>
</dbReference>
<dbReference type="Proteomes" id="UP001408789">
    <property type="component" value="Unassembled WGS sequence"/>
</dbReference>
<evidence type="ECO:0000256" key="10">
    <source>
        <dbReference type="ARBA" id="ARBA00058225"/>
    </source>
</evidence>
<dbReference type="PROSITE" id="PS00018">
    <property type="entry name" value="EF_HAND_1"/>
    <property type="match status" value="2"/>
</dbReference>
<evidence type="ECO:0000256" key="6">
    <source>
        <dbReference type="ARBA" id="ARBA00022741"/>
    </source>
</evidence>
<reference evidence="15 16" key="1">
    <citation type="submission" date="2024-04" db="EMBL/GenBank/DDBJ databases">
        <title>The reference genome of an endangered Asteraceae, Deinandra increscens subsp. villosa, native to the Central Coast of California.</title>
        <authorList>
            <person name="Guilliams M."/>
            <person name="Hasenstab-Lehman K."/>
            <person name="Meyer R."/>
            <person name="Mcevoy S."/>
        </authorList>
    </citation>
    <scope>NUCLEOTIDE SEQUENCE [LARGE SCALE GENOMIC DNA]</scope>
    <source>
        <tissue evidence="15">Leaf</tissue>
    </source>
</reference>
<comment type="caution">
    <text evidence="15">The sequence shown here is derived from an EMBL/GenBank/DDBJ whole genome shotgun (WGS) entry which is preliminary data.</text>
</comment>
<feature type="region of interest" description="Disordered" evidence="12">
    <location>
        <begin position="1"/>
        <end position="64"/>
    </location>
</feature>
<dbReference type="SMART" id="SM00054">
    <property type="entry name" value="EFh"/>
    <property type="match status" value="4"/>
</dbReference>
<evidence type="ECO:0000256" key="3">
    <source>
        <dbReference type="ARBA" id="ARBA00022527"/>
    </source>
</evidence>
<feature type="compositionally biased region" description="Polar residues" evidence="12">
    <location>
        <begin position="25"/>
        <end position="38"/>
    </location>
</feature>
<evidence type="ECO:0000313" key="15">
    <source>
        <dbReference type="EMBL" id="KAK9074216.1"/>
    </source>
</evidence>
<dbReference type="InterPro" id="IPR008271">
    <property type="entry name" value="Ser/Thr_kinase_AS"/>
</dbReference>
<dbReference type="GO" id="GO:0004674">
    <property type="term" value="F:protein serine/threonine kinase activity"/>
    <property type="evidence" value="ECO:0007669"/>
    <property type="project" value="UniProtKB-KW"/>
</dbReference>
<accession>A0AAP0DFL2</accession>
<keyword evidence="7" id="KW-0418">Kinase</keyword>
<evidence type="ECO:0000313" key="16">
    <source>
        <dbReference type="Proteomes" id="UP001408789"/>
    </source>
</evidence>
<sequence>MGMSLSTSKTPPPPAAATEEQETSGQSQMDMSLTTGEKTPSPAAETEEHRQKKPPPTRTGSVLGEPYKDINEEFKMIKEIGRGQFAVAYIYKEKSSGNKYACKKIPKKKLVTASQKEDLKREIKIMEQLRGQDLIVNLEGKYEDKKAVYLMMEYCEGGELYKKMESKGRFSEKLAAQILSSIMKVVYCLHFMGIMHRDLKPENFMLAKKSLSPCSADYSKLKAIDFGLSAYIDEGKPNQEKVGTAFYVAPEVLNRKPYGKEVDIWSAGVILYMLLTGVPPFYGENDKTIFDKVMMAKPDMESLPWPSISKNAKNLVAKMLSEDPKKRPTATDVLNDQWMKENGVATENPVDQKFLDKMKHFRAMNKFKKLALKILTEKIPEEEFEGLRAMFRNFDTNEQKVLSREQLEKSLVRIGSNLGAEDAKLIVEAADTDKDGYIDYAEFITAMTNFSQHKDEHIRKAFEHFDRDSNGFISKDELKSALEEGEMGDEDEIEEIISEVDKNKDGIISYEEFRDMIRETKT</sequence>
<dbReference type="InterPro" id="IPR017441">
    <property type="entry name" value="Protein_kinase_ATP_BS"/>
</dbReference>
<dbReference type="PROSITE" id="PS50011">
    <property type="entry name" value="PROTEIN_KINASE_DOM"/>
    <property type="match status" value="1"/>
</dbReference>
<evidence type="ECO:0000259" key="13">
    <source>
        <dbReference type="PROSITE" id="PS50011"/>
    </source>
</evidence>
<dbReference type="FunFam" id="1.10.238.10:FF:000178">
    <property type="entry name" value="Calmodulin-2 A"/>
    <property type="match status" value="1"/>
</dbReference>
<dbReference type="FunFam" id="1.10.510.10:FF:000571">
    <property type="entry name" value="Maternal embryonic leucine zipper kinase"/>
    <property type="match status" value="1"/>
</dbReference>
<dbReference type="SUPFAM" id="SSF56112">
    <property type="entry name" value="Protein kinase-like (PK-like)"/>
    <property type="match status" value="1"/>
</dbReference>
<evidence type="ECO:0000256" key="7">
    <source>
        <dbReference type="ARBA" id="ARBA00022777"/>
    </source>
</evidence>
<name>A0AAP0DFL2_9ASTR</name>
<comment type="similarity">
    <text evidence="1">Belongs to the protein kinase superfamily. CAMK Ser/Thr protein kinase family. CaMK subfamily.</text>
</comment>
<dbReference type="GO" id="GO:0005524">
    <property type="term" value="F:ATP binding"/>
    <property type="evidence" value="ECO:0007669"/>
    <property type="project" value="UniProtKB-UniRule"/>
</dbReference>
<keyword evidence="4" id="KW-0808">Transferase</keyword>
<evidence type="ECO:0000256" key="8">
    <source>
        <dbReference type="ARBA" id="ARBA00022837"/>
    </source>
</evidence>
<proteinExistence type="inferred from homology"/>
<keyword evidence="6 11" id="KW-0547">Nucleotide-binding</keyword>
<dbReference type="InterPro" id="IPR000719">
    <property type="entry name" value="Prot_kinase_dom"/>
</dbReference>
<feature type="binding site" evidence="11">
    <location>
        <position position="108"/>
    </location>
    <ligand>
        <name>ATP</name>
        <dbReference type="ChEBI" id="CHEBI:30616"/>
    </ligand>
</feature>
<dbReference type="PROSITE" id="PS50222">
    <property type="entry name" value="EF_HAND_2"/>
    <property type="match status" value="4"/>
</dbReference>
<keyword evidence="5" id="KW-0677">Repeat</keyword>
<evidence type="ECO:0000256" key="2">
    <source>
        <dbReference type="ARBA" id="ARBA00006234"/>
    </source>
</evidence>
<keyword evidence="8" id="KW-0106">Calcium</keyword>
<dbReference type="GO" id="GO:0005509">
    <property type="term" value="F:calcium ion binding"/>
    <property type="evidence" value="ECO:0007669"/>
    <property type="project" value="InterPro"/>
</dbReference>
<dbReference type="CDD" id="cd00051">
    <property type="entry name" value="EFh"/>
    <property type="match status" value="2"/>
</dbReference>
<keyword evidence="3" id="KW-0723">Serine/threonine-protein kinase</keyword>
<evidence type="ECO:0000256" key="4">
    <source>
        <dbReference type="ARBA" id="ARBA00022679"/>
    </source>
</evidence>
<dbReference type="InterPro" id="IPR050205">
    <property type="entry name" value="CDPK_Ser/Thr_kinases"/>
</dbReference>
<dbReference type="Pfam" id="PF13499">
    <property type="entry name" value="EF-hand_7"/>
    <property type="match status" value="2"/>
</dbReference>
<feature type="domain" description="EF-hand" evidence="14">
    <location>
        <begin position="418"/>
        <end position="452"/>
    </location>
</feature>
<dbReference type="CDD" id="cd05117">
    <property type="entry name" value="STKc_CAMK"/>
    <property type="match status" value="1"/>
</dbReference>
<evidence type="ECO:0000256" key="9">
    <source>
        <dbReference type="ARBA" id="ARBA00022840"/>
    </source>
</evidence>
<feature type="domain" description="EF-hand" evidence="14">
    <location>
        <begin position="489"/>
        <end position="522"/>
    </location>
</feature>
<dbReference type="FunFam" id="3.30.200.20:FF:000042">
    <property type="entry name" value="Aurora kinase A"/>
    <property type="match status" value="1"/>
</dbReference>
<keyword evidence="9 11" id="KW-0067">ATP-binding</keyword>
<dbReference type="SUPFAM" id="SSF47473">
    <property type="entry name" value="EF-hand"/>
    <property type="match status" value="1"/>
</dbReference>
<dbReference type="InterPro" id="IPR018247">
    <property type="entry name" value="EF_Hand_1_Ca_BS"/>
</dbReference>
<dbReference type="GO" id="GO:0043226">
    <property type="term" value="C:organelle"/>
    <property type="evidence" value="ECO:0007669"/>
    <property type="project" value="UniProtKB-ARBA"/>
</dbReference>
<dbReference type="Gene3D" id="1.10.238.10">
    <property type="entry name" value="EF-hand"/>
    <property type="match status" value="1"/>
</dbReference>
<dbReference type="PANTHER" id="PTHR24349">
    <property type="entry name" value="SERINE/THREONINE-PROTEIN KINASE"/>
    <property type="match status" value="1"/>
</dbReference>
<dbReference type="PROSITE" id="PS00108">
    <property type="entry name" value="PROTEIN_KINASE_ST"/>
    <property type="match status" value="1"/>
</dbReference>
<dbReference type="Gene3D" id="1.10.510.10">
    <property type="entry name" value="Transferase(Phosphotransferase) domain 1"/>
    <property type="match status" value="1"/>
</dbReference>
<organism evidence="15 16">
    <name type="scientific">Deinandra increscens subsp. villosa</name>
    <dbReference type="NCBI Taxonomy" id="3103831"/>
    <lineage>
        <taxon>Eukaryota</taxon>
        <taxon>Viridiplantae</taxon>
        <taxon>Streptophyta</taxon>
        <taxon>Embryophyta</taxon>
        <taxon>Tracheophyta</taxon>
        <taxon>Spermatophyta</taxon>
        <taxon>Magnoliopsida</taxon>
        <taxon>eudicotyledons</taxon>
        <taxon>Gunneridae</taxon>
        <taxon>Pentapetalae</taxon>
        <taxon>asterids</taxon>
        <taxon>campanulids</taxon>
        <taxon>Asterales</taxon>
        <taxon>Asteraceae</taxon>
        <taxon>Asteroideae</taxon>
        <taxon>Heliantheae alliance</taxon>
        <taxon>Madieae</taxon>
        <taxon>Madiinae</taxon>
        <taxon>Deinandra</taxon>
    </lineage>
</organism>
<protein>
    <recommendedName>
        <fullName evidence="17">Calcium-dependent protein kinase</fullName>
    </recommendedName>
</protein>
<feature type="domain" description="EF-hand" evidence="14">
    <location>
        <begin position="453"/>
        <end position="488"/>
    </location>
</feature>
<gene>
    <name evidence="15" type="ORF">SSX86_006813</name>
</gene>
<comment type="function">
    <text evidence="10">CIPK serine-threonine protein kinases interact with CBL proteins. Binding of a CBL protein to the regulatory NAF domain of CIPK protein lead to the activation of the kinase in a calcium-dependent manner.</text>
</comment>
<dbReference type="Pfam" id="PF00069">
    <property type="entry name" value="Pkinase"/>
    <property type="match status" value="1"/>
</dbReference>
<evidence type="ECO:0000256" key="12">
    <source>
        <dbReference type="SAM" id="MobiDB-lite"/>
    </source>
</evidence>
<evidence type="ECO:0000256" key="5">
    <source>
        <dbReference type="ARBA" id="ARBA00022737"/>
    </source>
</evidence>
<dbReference type="InterPro" id="IPR011009">
    <property type="entry name" value="Kinase-like_dom_sf"/>
</dbReference>
<evidence type="ECO:0008006" key="17">
    <source>
        <dbReference type="Google" id="ProtNLM"/>
    </source>
</evidence>
<dbReference type="SMART" id="SM00220">
    <property type="entry name" value="S_TKc"/>
    <property type="match status" value="1"/>
</dbReference>
<dbReference type="PROSITE" id="PS00107">
    <property type="entry name" value="PROTEIN_KINASE_ATP"/>
    <property type="match status" value="1"/>
</dbReference>
<dbReference type="Gene3D" id="3.30.200.20">
    <property type="entry name" value="Phosphorylase Kinase, domain 1"/>
    <property type="match status" value="1"/>
</dbReference>
<dbReference type="InterPro" id="IPR011992">
    <property type="entry name" value="EF-hand-dom_pair"/>
</dbReference>
<evidence type="ECO:0000256" key="11">
    <source>
        <dbReference type="PROSITE-ProRule" id="PRU10141"/>
    </source>
</evidence>
<keyword evidence="16" id="KW-1185">Reference proteome</keyword>
<feature type="domain" description="EF-hand" evidence="14">
    <location>
        <begin position="382"/>
        <end position="417"/>
    </location>
</feature>
<evidence type="ECO:0000256" key="1">
    <source>
        <dbReference type="ARBA" id="ARBA00005354"/>
    </source>
</evidence>
<evidence type="ECO:0000259" key="14">
    <source>
        <dbReference type="PROSITE" id="PS50222"/>
    </source>
</evidence>
<feature type="domain" description="Protein kinase" evidence="13">
    <location>
        <begin position="74"/>
        <end position="339"/>
    </location>
</feature>
<dbReference type="AlphaFoldDB" id="A0AAP0DFL2"/>
<dbReference type="EMBL" id="JBCNJP010000008">
    <property type="protein sequence ID" value="KAK9074216.1"/>
    <property type="molecule type" value="Genomic_DNA"/>
</dbReference>
<comment type="similarity">
    <text evidence="2">Belongs to the protein kinase superfamily. CAMK Ser/Thr protein kinase family. SNF1 subfamily.</text>
</comment>